<proteinExistence type="predicted"/>
<dbReference type="Proteomes" id="UP000799444">
    <property type="component" value="Unassembled WGS sequence"/>
</dbReference>
<feature type="compositionally biased region" description="Low complexity" evidence="3">
    <location>
        <begin position="72"/>
        <end position="90"/>
    </location>
</feature>
<dbReference type="EMBL" id="ML996210">
    <property type="protein sequence ID" value="KAF2730767.1"/>
    <property type="molecule type" value="Genomic_DNA"/>
</dbReference>
<organism evidence="6 7">
    <name type="scientific">Polyplosphaeria fusca</name>
    <dbReference type="NCBI Taxonomy" id="682080"/>
    <lineage>
        <taxon>Eukaryota</taxon>
        <taxon>Fungi</taxon>
        <taxon>Dikarya</taxon>
        <taxon>Ascomycota</taxon>
        <taxon>Pezizomycotina</taxon>
        <taxon>Dothideomycetes</taxon>
        <taxon>Pleosporomycetidae</taxon>
        <taxon>Pleosporales</taxon>
        <taxon>Tetraplosphaeriaceae</taxon>
        <taxon>Polyplosphaeria</taxon>
    </lineage>
</organism>
<keyword evidence="1 2" id="KW-0147">Chitin-binding</keyword>
<dbReference type="Pfam" id="PF00187">
    <property type="entry name" value="Chitin_bind_1"/>
    <property type="match status" value="1"/>
</dbReference>
<evidence type="ECO:0000313" key="7">
    <source>
        <dbReference type="Proteomes" id="UP000799444"/>
    </source>
</evidence>
<comment type="caution">
    <text evidence="6">The sequence shown here is derived from an EMBL/GenBank/DDBJ whole genome shotgun (WGS) entry which is preliminary data.</text>
</comment>
<feature type="region of interest" description="Disordered" evidence="3">
    <location>
        <begin position="72"/>
        <end position="96"/>
    </location>
</feature>
<gene>
    <name evidence="6" type="ORF">EJ04DRAFT_515047</name>
</gene>
<dbReference type="OrthoDB" id="1193027at2759"/>
<evidence type="ECO:0000313" key="6">
    <source>
        <dbReference type="EMBL" id="KAF2730767.1"/>
    </source>
</evidence>
<evidence type="ECO:0000256" key="1">
    <source>
        <dbReference type="ARBA" id="ARBA00022669"/>
    </source>
</evidence>
<dbReference type="SMART" id="SM00270">
    <property type="entry name" value="ChtBD1"/>
    <property type="match status" value="1"/>
</dbReference>
<dbReference type="SUPFAM" id="SSF57016">
    <property type="entry name" value="Plant lectins/antimicrobial peptides"/>
    <property type="match status" value="1"/>
</dbReference>
<dbReference type="PROSITE" id="PS50941">
    <property type="entry name" value="CHIT_BIND_I_2"/>
    <property type="match status" value="1"/>
</dbReference>
<keyword evidence="2" id="KW-1015">Disulfide bond</keyword>
<comment type="caution">
    <text evidence="2">Lacks conserved residue(s) required for the propagation of feature annotation.</text>
</comment>
<feature type="disulfide bond" evidence="2">
    <location>
        <begin position="44"/>
        <end position="58"/>
    </location>
</feature>
<dbReference type="GO" id="GO:0008061">
    <property type="term" value="F:chitin binding"/>
    <property type="evidence" value="ECO:0007669"/>
    <property type="project" value="UniProtKB-UniRule"/>
</dbReference>
<keyword evidence="4" id="KW-0732">Signal</keyword>
<dbReference type="InterPro" id="IPR001002">
    <property type="entry name" value="Chitin-bd_1"/>
</dbReference>
<evidence type="ECO:0000259" key="5">
    <source>
        <dbReference type="PROSITE" id="PS50941"/>
    </source>
</evidence>
<name>A0A9P4UW76_9PLEO</name>
<feature type="disulfide bond" evidence="2">
    <location>
        <begin position="64"/>
        <end position="68"/>
    </location>
</feature>
<dbReference type="InterPro" id="IPR036861">
    <property type="entry name" value="Endochitinase-like_sf"/>
</dbReference>
<evidence type="ECO:0000256" key="4">
    <source>
        <dbReference type="SAM" id="SignalP"/>
    </source>
</evidence>
<feature type="domain" description="Chitin-binding type-1" evidence="5">
    <location>
        <begin position="24"/>
        <end position="70"/>
    </location>
</feature>
<dbReference type="AlphaFoldDB" id="A0A9P4UW76"/>
<feature type="signal peptide" evidence="4">
    <location>
        <begin position="1"/>
        <end position="19"/>
    </location>
</feature>
<sequence>MRVLIPTSLFALLCCCSEAAFGPNGKCGSQYGGASCDPEKGGICCSISGFCGESDEYCLVASGCQLNCTDGTPTARSPSQTSAPPTASSSGGLTSA</sequence>
<accession>A0A9P4UW76</accession>
<protein>
    <recommendedName>
        <fullName evidence="5">Chitin-binding type-1 domain-containing protein</fullName>
    </recommendedName>
</protein>
<evidence type="ECO:0000256" key="2">
    <source>
        <dbReference type="PROSITE-ProRule" id="PRU00261"/>
    </source>
</evidence>
<reference evidence="6" key="1">
    <citation type="journal article" date="2020" name="Stud. Mycol.">
        <title>101 Dothideomycetes genomes: a test case for predicting lifestyles and emergence of pathogens.</title>
        <authorList>
            <person name="Haridas S."/>
            <person name="Albert R."/>
            <person name="Binder M."/>
            <person name="Bloem J."/>
            <person name="Labutti K."/>
            <person name="Salamov A."/>
            <person name="Andreopoulos B."/>
            <person name="Baker S."/>
            <person name="Barry K."/>
            <person name="Bills G."/>
            <person name="Bluhm B."/>
            <person name="Cannon C."/>
            <person name="Castanera R."/>
            <person name="Culley D."/>
            <person name="Daum C."/>
            <person name="Ezra D."/>
            <person name="Gonzalez J."/>
            <person name="Henrissat B."/>
            <person name="Kuo A."/>
            <person name="Liang C."/>
            <person name="Lipzen A."/>
            <person name="Lutzoni F."/>
            <person name="Magnuson J."/>
            <person name="Mondo S."/>
            <person name="Nolan M."/>
            <person name="Ohm R."/>
            <person name="Pangilinan J."/>
            <person name="Park H.-J."/>
            <person name="Ramirez L."/>
            <person name="Alfaro M."/>
            <person name="Sun H."/>
            <person name="Tritt A."/>
            <person name="Yoshinaga Y."/>
            <person name="Zwiers L.-H."/>
            <person name="Turgeon B."/>
            <person name="Goodwin S."/>
            <person name="Spatafora J."/>
            <person name="Crous P."/>
            <person name="Grigoriev I."/>
        </authorList>
    </citation>
    <scope>NUCLEOTIDE SEQUENCE</scope>
    <source>
        <strain evidence="6">CBS 125425</strain>
    </source>
</reference>
<keyword evidence="7" id="KW-1185">Reference proteome</keyword>
<evidence type="ECO:0000256" key="3">
    <source>
        <dbReference type="SAM" id="MobiDB-lite"/>
    </source>
</evidence>
<dbReference type="Gene3D" id="3.30.60.10">
    <property type="entry name" value="Endochitinase-like"/>
    <property type="match status" value="1"/>
</dbReference>
<feature type="chain" id="PRO_5040197228" description="Chitin-binding type-1 domain-containing protein" evidence="4">
    <location>
        <begin position="20"/>
        <end position="96"/>
    </location>
</feature>